<dbReference type="OrthoDB" id="6077919at2759"/>
<dbReference type="InterPro" id="IPR013087">
    <property type="entry name" value="Znf_C2H2_type"/>
</dbReference>
<gene>
    <name evidence="5" type="ORF">HPP92_014545</name>
    <name evidence="4" type="ORF">HPP92_014994</name>
</gene>
<protein>
    <recommendedName>
        <fullName evidence="3">C2H2-type domain-containing protein</fullName>
    </recommendedName>
</protein>
<dbReference type="PANTHER" id="PTHR47591">
    <property type="entry name" value="ZINC FINGER PROTEIN ZAT2-RELATED"/>
    <property type="match status" value="1"/>
</dbReference>
<keyword evidence="6" id="KW-1185">Reference proteome</keyword>
<dbReference type="Pfam" id="PF13912">
    <property type="entry name" value="zf-C2H2_6"/>
    <property type="match status" value="1"/>
</dbReference>
<dbReference type="SUPFAM" id="SSF57667">
    <property type="entry name" value="beta-beta-alpha zinc fingers"/>
    <property type="match status" value="1"/>
</dbReference>
<name>A0A835QLM4_VANPL</name>
<evidence type="ECO:0000259" key="3">
    <source>
        <dbReference type="PROSITE" id="PS50157"/>
    </source>
</evidence>
<dbReference type="GO" id="GO:0008270">
    <property type="term" value="F:zinc ion binding"/>
    <property type="evidence" value="ECO:0007669"/>
    <property type="project" value="UniProtKB-KW"/>
</dbReference>
<keyword evidence="1" id="KW-0479">Metal-binding</keyword>
<evidence type="ECO:0000256" key="1">
    <source>
        <dbReference type="PROSITE-ProRule" id="PRU00042"/>
    </source>
</evidence>
<dbReference type="EMBL" id="JADCNL010000007">
    <property type="protein sequence ID" value="KAG0473137.1"/>
    <property type="molecule type" value="Genomic_DNA"/>
</dbReference>
<evidence type="ECO:0000313" key="7">
    <source>
        <dbReference type="Proteomes" id="UP000639772"/>
    </source>
</evidence>
<feature type="domain" description="C2H2-type" evidence="3">
    <location>
        <begin position="43"/>
        <end position="70"/>
    </location>
</feature>
<dbReference type="PROSITE" id="PS00028">
    <property type="entry name" value="ZINC_FINGER_C2H2_1"/>
    <property type="match status" value="1"/>
</dbReference>
<dbReference type="PROSITE" id="PS50157">
    <property type="entry name" value="ZINC_FINGER_C2H2_2"/>
    <property type="match status" value="1"/>
</dbReference>
<dbReference type="EMBL" id="JADCNM010000007">
    <property type="protein sequence ID" value="KAG0474859.1"/>
    <property type="molecule type" value="Genomic_DNA"/>
</dbReference>
<comment type="caution">
    <text evidence="5">The sequence shown here is derived from an EMBL/GenBank/DDBJ whole genome shotgun (WGS) entry which is preliminary data.</text>
</comment>
<evidence type="ECO:0000256" key="2">
    <source>
        <dbReference type="SAM" id="MobiDB-lite"/>
    </source>
</evidence>
<evidence type="ECO:0000313" key="4">
    <source>
        <dbReference type="EMBL" id="KAG0473137.1"/>
    </source>
</evidence>
<keyword evidence="1" id="KW-0863">Zinc-finger</keyword>
<accession>A0A835QLM4</accession>
<evidence type="ECO:0000313" key="6">
    <source>
        <dbReference type="Proteomes" id="UP000636800"/>
    </source>
</evidence>
<dbReference type="InterPro" id="IPR036236">
    <property type="entry name" value="Znf_C2H2_sf"/>
</dbReference>
<evidence type="ECO:0000313" key="5">
    <source>
        <dbReference type="EMBL" id="KAG0474859.1"/>
    </source>
</evidence>
<reference evidence="6 7" key="1">
    <citation type="journal article" date="2020" name="Nat. Food">
        <title>A phased Vanilla planifolia genome enables genetic improvement of flavour and production.</title>
        <authorList>
            <person name="Hasing T."/>
            <person name="Tang H."/>
            <person name="Brym M."/>
            <person name="Khazi F."/>
            <person name="Huang T."/>
            <person name="Chambers A.H."/>
        </authorList>
    </citation>
    <scope>NUCLEOTIDE SEQUENCE [LARGE SCALE GENOMIC DNA]</scope>
    <source>
        <tissue evidence="5">Leaf</tissue>
    </source>
</reference>
<dbReference type="Proteomes" id="UP000636800">
    <property type="component" value="Chromosome 7"/>
</dbReference>
<proteinExistence type="predicted"/>
<keyword evidence="1" id="KW-0862">Zinc</keyword>
<dbReference type="AlphaFoldDB" id="A0A835QLM4"/>
<dbReference type="Proteomes" id="UP000639772">
    <property type="component" value="Chromosome 7"/>
</dbReference>
<organism evidence="5 7">
    <name type="scientific">Vanilla planifolia</name>
    <name type="common">Vanilla</name>
    <dbReference type="NCBI Taxonomy" id="51239"/>
    <lineage>
        <taxon>Eukaryota</taxon>
        <taxon>Viridiplantae</taxon>
        <taxon>Streptophyta</taxon>
        <taxon>Embryophyta</taxon>
        <taxon>Tracheophyta</taxon>
        <taxon>Spermatophyta</taxon>
        <taxon>Magnoliopsida</taxon>
        <taxon>Liliopsida</taxon>
        <taxon>Asparagales</taxon>
        <taxon>Orchidaceae</taxon>
        <taxon>Vanilloideae</taxon>
        <taxon>Vanilleae</taxon>
        <taxon>Vanilla</taxon>
    </lineage>
</organism>
<feature type="region of interest" description="Disordered" evidence="2">
    <location>
        <begin position="174"/>
        <end position="197"/>
    </location>
</feature>
<dbReference type="PANTHER" id="PTHR47591:SF13">
    <property type="entry name" value="OS02G0293900 PROTEIN"/>
    <property type="match status" value="1"/>
</dbReference>
<sequence length="197" mass="21735">MKSSNPPPLAAPVIGLAGEFLKPRQVKPRSRGKPDAGWPVATPACTECGKRFSSCKALFGHMRCHPERRWRGIKPPPHFRETQFTDEERQVAGSLLLLAESANPTSEPSSSFPFSSEGGGKAERRWAEIAMLGGCKGRLRCHWETRDERYGFHCSSSPSPRSYLLDLNLPPPMEIGEGVSRSNLDLKPSSEGDVDYV</sequence>